<keyword evidence="6 11" id="KW-0256">Endoplasmic reticulum</keyword>
<protein>
    <recommendedName>
        <fullName evidence="11">Acyltransferase</fullName>
        <ecNumber evidence="11">2.3.1.-</ecNumber>
    </recommendedName>
</protein>
<organism evidence="12 13">
    <name type="scientific">Paragonimus heterotremus</name>
    <dbReference type="NCBI Taxonomy" id="100268"/>
    <lineage>
        <taxon>Eukaryota</taxon>
        <taxon>Metazoa</taxon>
        <taxon>Spiralia</taxon>
        <taxon>Lophotrochozoa</taxon>
        <taxon>Platyhelminthes</taxon>
        <taxon>Trematoda</taxon>
        <taxon>Digenea</taxon>
        <taxon>Plagiorchiida</taxon>
        <taxon>Troglotremata</taxon>
        <taxon>Troglotrematidae</taxon>
        <taxon>Paragonimus</taxon>
    </lineage>
</organism>
<comment type="subcellular location">
    <subcellularLocation>
        <location evidence="1 11">Endoplasmic reticulum membrane</location>
        <topology evidence="1 11">Multi-pass membrane protein</topology>
    </subcellularLocation>
</comment>
<dbReference type="GO" id="GO:0004144">
    <property type="term" value="F:diacylglycerol O-acyltransferase activity"/>
    <property type="evidence" value="ECO:0007669"/>
    <property type="project" value="TreeGrafter"/>
</dbReference>
<evidence type="ECO:0000256" key="4">
    <source>
        <dbReference type="ARBA" id="ARBA00022679"/>
    </source>
</evidence>
<dbReference type="InterPro" id="IPR007130">
    <property type="entry name" value="DAGAT"/>
</dbReference>
<dbReference type="CDD" id="cd07987">
    <property type="entry name" value="LPLAT_MGAT-like"/>
    <property type="match status" value="1"/>
</dbReference>
<keyword evidence="7 11" id="KW-1133">Transmembrane helix</keyword>
<feature type="transmembrane region" description="Helical" evidence="11">
    <location>
        <begin position="46"/>
        <end position="71"/>
    </location>
</feature>
<gene>
    <name evidence="12" type="ORF">PHET_07286</name>
</gene>
<evidence type="ECO:0000256" key="3">
    <source>
        <dbReference type="ARBA" id="ARBA00022516"/>
    </source>
</evidence>
<comment type="similarity">
    <text evidence="2 11">Belongs to the diacylglycerol acyltransferase family.</text>
</comment>
<dbReference type="Pfam" id="PF03982">
    <property type="entry name" value="DAGAT"/>
    <property type="match status" value="1"/>
</dbReference>
<dbReference type="EC" id="2.3.1.-" evidence="11"/>
<evidence type="ECO:0000256" key="11">
    <source>
        <dbReference type="RuleBase" id="RU367023"/>
    </source>
</evidence>
<keyword evidence="9 11" id="KW-0472">Membrane</keyword>
<evidence type="ECO:0000256" key="5">
    <source>
        <dbReference type="ARBA" id="ARBA00022692"/>
    </source>
</evidence>
<dbReference type="OrthoDB" id="264532at2759"/>
<keyword evidence="10 12" id="KW-0012">Acyltransferase</keyword>
<dbReference type="EMBL" id="LUCH01004612">
    <property type="protein sequence ID" value="KAF5398816.1"/>
    <property type="molecule type" value="Genomic_DNA"/>
</dbReference>
<dbReference type="PANTHER" id="PTHR12317:SF79">
    <property type="entry name" value="ACYLTRANSFERASE"/>
    <property type="match status" value="1"/>
</dbReference>
<dbReference type="GO" id="GO:0019432">
    <property type="term" value="P:triglyceride biosynthetic process"/>
    <property type="evidence" value="ECO:0007669"/>
    <property type="project" value="TreeGrafter"/>
</dbReference>
<proteinExistence type="inferred from homology"/>
<evidence type="ECO:0000256" key="10">
    <source>
        <dbReference type="ARBA" id="ARBA00023315"/>
    </source>
</evidence>
<evidence type="ECO:0000313" key="13">
    <source>
        <dbReference type="Proteomes" id="UP000748531"/>
    </source>
</evidence>
<evidence type="ECO:0000256" key="2">
    <source>
        <dbReference type="ARBA" id="ARBA00005420"/>
    </source>
</evidence>
<keyword evidence="5 11" id="KW-0812">Transmembrane</keyword>
<keyword evidence="13" id="KW-1185">Reference proteome</keyword>
<keyword evidence="3" id="KW-0444">Lipid biosynthesis</keyword>
<evidence type="ECO:0000256" key="8">
    <source>
        <dbReference type="ARBA" id="ARBA00023098"/>
    </source>
</evidence>
<evidence type="ECO:0000313" key="12">
    <source>
        <dbReference type="EMBL" id="KAF5398816.1"/>
    </source>
</evidence>
<evidence type="ECO:0000256" key="6">
    <source>
        <dbReference type="ARBA" id="ARBA00022824"/>
    </source>
</evidence>
<keyword evidence="4 11" id="KW-0808">Transferase</keyword>
<reference evidence="12" key="1">
    <citation type="submission" date="2019-05" db="EMBL/GenBank/DDBJ databases">
        <title>Annotation for the trematode Paragonimus heterotremus.</title>
        <authorList>
            <person name="Choi Y.-J."/>
        </authorList>
    </citation>
    <scope>NUCLEOTIDE SEQUENCE</scope>
    <source>
        <strain evidence="12">LC</strain>
    </source>
</reference>
<dbReference type="PANTHER" id="PTHR12317">
    <property type="entry name" value="DIACYLGLYCEROL O-ACYLTRANSFERASE"/>
    <property type="match status" value="1"/>
</dbReference>
<dbReference type="Proteomes" id="UP000748531">
    <property type="component" value="Unassembled WGS sequence"/>
</dbReference>
<comment type="caution">
    <text evidence="12">The sequence shown here is derived from an EMBL/GenBank/DDBJ whole genome shotgun (WGS) entry which is preliminary data.</text>
</comment>
<evidence type="ECO:0000256" key="9">
    <source>
        <dbReference type="ARBA" id="ARBA00023136"/>
    </source>
</evidence>
<name>A0A8J4SV61_9TREM</name>
<keyword evidence="8" id="KW-0443">Lipid metabolism</keyword>
<evidence type="ECO:0000256" key="7">
    <source>
        <dbReference type="ARBA" id="ARBA00022989"/>
    </source>
</evidence>
<feature type="transmembrane region" description="Helical" evidence="11">
    <location>
        <begin position="91"/>
        <end position="111"/>
    </location>
</feature>
<dbReference type="GO" id="GO:0005789">
    <property type="term" value="C:endoplasmic reticulum membrane"/>
    <property type="evidence" value="ECO:0007669"/>
    <property type="project" value="UniProtKB-SubCell"/>
</dbReference>
<sequence length="411" mass="47254">MVDEDSRGLMMNIRQSVLQYCTTSSTSNKVSKWTIAYILEYICTEIWIFIFMGFALTGWIVWFVLLGWLLVQAKLLYSKNDESDDLVSPGLAWMKTRFTIVLSIFTLYTWFWRRDQGIEECGSHPRKFMRKLGLWKLLRDYFPVHLILCDDIVARQDLARTDKSTSQEAQKITCNPSLFPDSKNYLVGYHPHGIFGVGAFVNFATESNGFSEKFPGLTPWLTTLEMNFKAPFQRDFLLTFNVVAATFKGITYLLDPQQCGKTGNFVIVVLGGAPEALDSRPGKYVFHTNRRYGFFKLALITGSTLVPCISFGETNMYQQITNPPGGRLRKFQDRFTEIATFSPPIFYARAWMPYRTPVNTVVGAPIPVPKVEQPSREQVAELKNLYLDKLNQLFQRYKPIYDPQACDLEFF</sequence>
<accession>A0A8J4SV61</accession>
<dbReference type="AlphaFoldDB" id="A0A8J4SV61"/>
<evidence type="ECO:0000256" key="1">
    <source>
        <dbReference type="ARBA" id="ARBA00004477"/>
    </source>
</evidence>